<dbReference type="GO" id="GO:0030145">
    <property type="term" value="F:manganese ion binding"/>
    <property type="evidence" value="ECO:0007669"/>
    <property type="project" value="UniProtKB-UniRule"/>
</dbReference>
<evidence type="ECO:0000256" key="1">
    <source>
        <dbReference type="ARBA" id="ARBA00022723"/>
    </source>
</evidence>
<dbReference type="PANTHER" id="PTHR38464:SF1">
    <property type="entry name" value="L-ARABINOSE ISOMERASE"/>
    <property type="match status" value="1"/>
</dbReference>
<dbReference type="EC" id="5.3.1.4" evidence="6"/>
<feature type="domain" description="L-arabinose isomerase central" evidence="9">
    <location>
        <begin position="177"/>
        <end position="323"/>
    </location>
</feature>
<keyword evidence="1 6" id="KW-0479">Metal-binding</keyword>
<feature type="binding site" evidence="6">
    <location>
        <position position="333"/>
    </location>
    <ligand>
        <name>Mn(2+)</name>
        <dbReference type="ChEBI" id="CHEBI:29035"/>
    </ligand>
</feature>
<evidence type="ECO:0000256" key="2">
    <source>
        <dbReference type="ARBA" id="ARBA00022935"/>
    </source>
</evidence>
<dbReference type="OrthoDB" id="9765600at2"/>
<dbReference type="UniPathway" id="UPA00145">
    <property type="reaction ID" value="UER00565"/>
</dbReference>
<dbReference type="Gene3D" id="3.40.50.10940">
    <property type="match status" value="1"/>
</dbReference>
<dbReference type="InterPro" id="IPR055390">
    <property type="entry name" value="AraA_central"/>
</dbReference>
<evidence type="ECO:0000256" key="3">
    <source>
        <dbReference type="ARBA" id="ARBA00023211"/>
    </source>
</evidence>
<evidence type="ECO:0000313" key="10">
    <source>
        <dbReference type="EMBL" id="REG96462.1"/>
    </source>
</evidence>
<gene>
    <name evidence="6" type="primary">araA</name>
    <name evidence="10" type="ORF">C8P67_109107</name>
</gene>
<evidence type="ECO:0000256" key="6">
    <source>
        <dbReference type="HAMAP-Rule" id="MF_00519"/>
    </source>
</evidence>
<dbReference type="GO" id="GO:0005829">
    <property type="term" value="C:cytosol"/>
    <property type="evidence" value="ECO:0007669"/>
    <property type="project" value="TreeGrafter"/>
</dbReference>
<keyword evidence="3 6" id="KW-0464">Manganese</keyword>
<keyword evidence="4 6" id="KW-0413">Isomerase</keyword>
<dbReference type="Pfam" id="PF02610">
    <property type="entry name" value="AraA_N"/>
    <property type="match status" value="1"/>
</dbReference>
<protein>
    <recommendedName>
        <fullName evidence="6">L-arabinose isomerase</fullName>
        <ecNumber evidence="6">5.3.1.4</ecNumber>
    </recommendedName>
</protein>
<dbReference type="RefSeq" id="WP_115814059.1">
    <property type="nucleotide sequence ID" value="NZ_QUNI01000009.1"/>
</dbReference>
<dbReference type="GO" id="GO:0008733">
    <property type="term" value="F:L-arabinose isomerase activity"/>
    <property type="evidence" value="ECO:0007669"/>
    <property type="project" value="UniProtKB-UniRule"/>
</dbReference>
<dbReference type="InterPro" id="IPR038583">
    <property type="entry name" value="AraA_N_sf"/>
</dbReference>
<evidence type="ECO:0000256" key="5">
    <source>
        <dbReference type="ARBA" id="ARBA00023277"/>
    </source>
</evidence>
<comment type="catalytic activity">
    <reaction evidence="6">
        <text>beta-L-arabinopyranose = L-ribulose</text>
        <dbReference type="Rhea" id="RHEA:14821"/>
        <dbReference type="ChEBI" id="CHEBI:16880"/>
        <dbReference type="ChEBI" id="CHEBI:40886"/>
        <dbReference type="EC" id="5.3.1.4"/>
    </reaction>
</comment>
<keyword evidence="5 6" id="KW-0119">Carbohydrate metabolism</keyword>
<dbReference type="Pfam" id="PF11762">
    <property type="entry name" value="Arabinose_Iso_C"/>
    <property type="match status" value="1"/>
</dbReference>
<dbReference type="InterPro" id="IPR004216">
    <property type="entry name" value="Fuc/Ara_isomerase_C"/>
</dbReference>
<dbReference type="InterPro" id="IPR003762">
    <property type="entry name" value="Lara_isomerase"/>
</dbReference>
<comment type="similarity">
    <text evidence="6">Belongs to the arabinose isomerase family.</text>
</comment>
<dbReference type="PIRSF" id="PIRSF001478">
    <property type="entry name" value="L-ara_isomerase"/>
    <property type="match status" value="1"/>
</dbReference>
<comment type="function">
    <text evidence="6">Catalyzes the conversion of L-arabinose to L-ribulose.</text>
</comment>
<dbReference type="NCBIfam" id="NF002795">
    <property type="entry name" value="PRK02929.1"/>
    <property type="match status" value="1"/>
</dbReference>
<proteinExistence type="inferred from homology"/>
<dbReference type="Proteomes" id="UP000257136">
    <property type="component" value="Unassembled WGS sequence"/>
</dbReference>
<dbReference type="GO" id="GO:0019569">
    <property type="term" value="P:L-arabinose catabolic process to D-xylulose 5-phosphate"/>
    <property type="evidence" value="ECO:0007669"/>
    <property type="project" value="UniProtKB-UniRule"/>
</dbReference>
<comment type="pathway">
    <text evidence="6">Carbohydrate degradation; L-arabinose degradation via L-ribulose; D-xylulose 5-phosphate from L-arabinose (bacterial route): step 1/3.</text>
</comment>
<reference evidence="10 11" key="1">
    <citation type="submission" date="2018-08" db="EMBL/GenBank/DDBJ databases">
        <title>Genomic Encyclopedia of Archaeal and Bacterial Type Strains, Phase II (KMG-II): from individual species to whole genera.</title>
        <authorList>
            <person name="Goeker M."/>
        </authorList>
    </citation>
    <scope>NUCLEOTIDE SEQUENCE [LARGE SCALE GENOMIC DNA]</scope>
    <source>
        <strain evidence="10 11">DSM 100880</strain>
    </source>
</reference>
<dbReference type="AlphaFoldDB" id="A0A3E0EDV4"/>
<organism evidence="10 11">
    <name type="scientific">Flavobacterium aquicola</name>
    <dbReference type="NCBI Taxonomy" id="1682742"/>
    <lineage>
        <taxon>Bacteria</taxon>
        <taxon>Pseudomonadati</taxon>
        <taxon>Bacteroidota</taxon>
        <taxon>Flavobacteriia</taxon>
        <taxon>Flavobacteriales</taxon>
        <taxon>Flavobacteriaceae</taxon>
        <taxon>Flavobacterium</taxon>
    </lineage>
</organism>
<keyword evidence="2 6" id="KW-0054">Arabinose catabolism</keyword>
<feature type="binding site" evidence="6">
    <location>
        <position position="306"/>
    </location>
    <ligand>
        <name>Mn(2+)</name>
        <dbReference type="ChEBI" id="CHEBI:29035"/>
    </ligand>
</feature>
<dbReference type="PANTHER" id="PTHR38464">
    <property type="entry name" value="L-ARABINOSE ISOMERASE"/>
    <property type="match status" value="1"/>
</dbReference>
<dbReference type="InterPro" id="IPR024664">
    <property type="entry name" value="Ara_Isoase_C"/>
</dbReference>
<dbReference type="CDD" id="cd03557">
    <property type="entry name" value="L-arabinose_isomerase"/>
    <property type="match status" value="1"/>
</dbReference>
<dbReference type="EMBL" id="QUNI01000009">
    <property type="protein sequence ID" value="REG96462.1"/>
    <property type="molecule type" value="Genomic_DNA"/>
</dbReference>
<feature type="domain" description="L-arabinose isomerase N-terminal" evidence="7">
    <location>
        <begin position="8"/>
        <end position="173"/>
    </location>
</feature>
<accession>A0A3E0EDV4</accession>
<dbReference type="Pfam" id="PF24856">
    <property type="entry name" value="AraA_central"/>
    <property type="match status" value="1"/>
</dbReference>
<evidence type="ECO:0000256" key="4">
    <source>
        <dbReference type="ARBA" id="ARBA00023235"/>
    </source>
</evidence>
<feature type="binding site" evidence="6">
    <location>
        <position position="449"/>
    </location>
    <ligand>
        <name>Mn(2+)</name>
        <dbReference type="ChEBI" id="CHEBI:29035"/>
    </ligand>
</feature>
<evidence type="ECO:0000313" key="11">
    <source>
        <dbReference type="Proteomes" id="UP000257136"/>
    </source>
</evidence>
<comment type="cofactor">
    <cofactor evidence="6">
        <name>Mn(2+)</name>
        <dbReference type="ChEBI" id="CHEBI:29035"/>
    </cofactor>
    <text evidence="6">Binds 1 Mn(2+) ion per subunit.</text>
</comment>
<evidence type="ECO:0000259" key="9">
    <source>
        <dbReference type="Pfam" id="PF24856"/>
    </source>
</evidence>
<comment type="caution">
    <text evidence="10">The sequence shown here is derived from an EMBL/GenBank/DDBJ whole genome shotgun (WGS) entry which is preliminary data.</text>
</comment>
<feature type="domain" description="L-arabinose isomerase C-terminal" evidence="8">
    <location>
        <begin position="328"/>
        <end position="471"/>
    </location>
</feature>
<keyword evidence="11" id="KW-1185">Reference proteome</keyword>
<dbReference type="InterPro" id="IPR055389">
    <property type="entry name" value="AraA_N"/>
</dbReference>
<dbReference type="SUPFAM" id="SSF53743">
    <property type="entry name" value="FucI/AraA N-terminal and middle domains"/>
    <property type="match status" value="1"/>
</dbReference>
<dbReference type="SUPFAM" id="SSF50443">
    <property type="entry name" value="FucI/AraA C-terminal domain-like"/>
    <property type="match status" value="1"/>
</dbReference>
<dbReference type="InterPro" id="IPR009015">
    <property type="entry name" value="Fucose_isomerase_N/cen_sf"/>
</dbReference>
<sequence>MIDISQKEVWFVVGSQELYGPETLLKVAEHAAIMGKGFNEASQIPVKVVTKDTLKSPKQVLDLCLEANSNKNCIGIITWMHTFSPAKMWIGGLSILNKPLCHLHTQYNAEIPWATIDMDFMNLNQSAHGDREFGFMMSRMRKKRKVIVGHWQEERVLTKLGNWTRVALGWNELQNLKVARIGDNMREVAVTEGDKVEAQLRFGMSVNGYDSSDVTKHIEKVTDVQLADLLAVYEASYNLTPSLLEGGAQRQSLAEAAKIELGLRAFLEEGGFGAFTDTFENLGVWKQLPGIATQRLMADGYGFGGEGDWKTAAMVRALKVMNVGLEGGTSFMEDYTYHFTPQKSYVLGSHMLEICPSIADGKPSCEVHPLGIGGKEDPARLVFNSPAGDAINVSLVDMGTRFRLIVNEVTAVKPMAELPKLPVARVLWDCKPNLDVAATAWILAGGAHHTVYSQAVTTEFMEDFADIAGIELLVIDANTTIRNFKDTINANEAYFHLFQHKL</sequence>
<evidence type="ECO:0000259" key="7">
    <source>
        <dbReference type="Pfam" id="PF02610"/>
    </source>
</evidence>
<feature type="binding site" evidence="6">
    <location>
        <position position="350"/>
    </location>
    <ligand>
        <name>Mn(2+)</name>
        <dbReference type="ChEBI" id="CHEBI:29035"/>
    </ligand>
</feature>
<name>A0A3E0EDV4_9FLAO</name>
<evidence type="ECO:0000259" key="8">
    <source>
        <dbReference type="Pfam" id="PF11762"/>
    </source>
</evidence>
<dbReference type="HAMAP" id="MF_00519">
    <property type="entry name" value="Arabinose_Isome"/>
    <property type="match status" value="1"/>
</dbReference>